<dbReference type="FunCoup" id="S5MKL8">
    <property type="interactions" value="205"/>
</dbReference>
<gene>
    <name evidence="8" type="primary">pbuG</name>
    <name evidence="8" type="ORF">SDIMI_v3c08160</name>
</gene>
<keyword evidence="4 7" id="KW-0812">Transmembrane</keyword>
<evidence type="ECO:0000256" key="1">
    <source>
        <dbReference type="ARBA" id="ARBA00004127"/>
    </source>
</evidence>
<feature type="transmembrane region" description="Helical" evidence="7">
    <location>
        <begin position="229"/>
        <end position="248"/>
    </location>
</feature>
<keyword evidence="5 7" id="KW-1133">Transmembrane helix</keyword>
<evidence type="ECO:0000313" key="9">
    <source>
        <dbReference type="Proteomes" id="UP000014983"/>
    </source>
</evidence>
<dbReference type="EMBL" id="CP005076">
    <property type="protein sequence ID" value="AGR42520.1"/>
    <property type="molecule type" value="Genomic_DNA"/>
</dbReference>
<protein>
    <submittedName>
        <fullName evidence="8">Xanthine/uracil permease</fullName>
    </submittedName>
</protein>
<feature type="transmembrane region" description="Helical" evidence="7">
    <location>
        <begin position="87"/>
        <end position="111"/>
    </location>
</feature>
<organism evidence="8 9">
    <name type="scientific">Spiroplasma diminutum CUAS-1</name>
    <dbReference type="NCBI Taxonomy" id="1276221"/>
    <lineage>
        <taxon>Bacteria</taxon>
        <taxon>Bacillati</taxon>
        <taxon>Mycoplasmatota</taxon>
        <taxon>Mollicutes</taxon>
        <taxon>Entomoplasmatales</taxon>
        <taxon>Spiroplasmataceae</taxon>
        <taxon>Spiroplasma</taxon>
    </lineage>
</organism>
<feature type="transmembrane region" description="Helical" evidence="7">
    <location>
        <begin position="432"/>
        <end position="461"/>
    </location>
</feature>
<dbReference type="InterPro" id="IPR006043">
    <property type="entry name" value="NCS2"/>
</dbReference>
<dbReference type="PANTHER" id="PTHR43337:SF1">
    <property type="entry name" value="XANTHINE_URACIL PERMEASE C887.17-RELATED"/>
    <property type="match status" value="1"/>
</dbReference>
<dbReference type="eggNOG" id="COG2252">
    <property type="taxonomic scope" value="Bacteria"/>
</dbReference>
<feature type="transmembrane region" description="Helical" evidence="7">
    <location>
        <begin position="206"/>
        <end position="224"/>
    </location>
</feature>
<dbReference type="PATRIC" id="fig|1276221.3.peg.818"/>
<dbReference type="KEGG" id="sdi:SDIMI_v3c08160"/>
<evidence type="ECO:0000256" key="7">
    <source>
        <dbReference type="SAM" id="Phobius"/>
    </source>
</evidence>
<evidence type="ECO:0000256" key="6">
    <source>
        <dbReference type="ARBA" id="ARBA00023136"/>
    </source>
</evidence>
<reference evidence="8 9" key="1">
    <citation type="journal article" date="2013" name="Genome Biol. Evol.">
        <title>Comparison of metabolic capacities and inference of gene content evolution in mosquito-associated Spiroplasma diminutum and S. taiwanense.</title>
        <authorList>
            <person name="Lo W.S."/>
            <person name="Ku C."/>
            <person name="Chen L.L."/>
            <person name="Chang T.H."/>
            <person name="Kuo C.H."/>
        </authorList>
    </citation>
    <scope>NUCLEOTIDE SEQUENCE [LARGE SCALE GENOMIC DNA]</scope>
    <source>
        <strain evidence="8">CUAS-1</strain>
    </source>
</reference>
<dbReference type="InterPro" id="IPR045018">
    <property type="entry name" value="Azg-like"/>
</dbReference>
<evidence type="ECO:0000256" key="4">
    <source>
        <dbReference type="ARBA" id="ARBA00022692"/>
    </source>
</evidence>
<dbReference type="PANTHER" id="PTHR43337">
    <property type="entry name" value="XANTHINE/URACIL PERMEASE C887.17-RELATED"/>
    <property type="match status" value="1"/>
</dbReference>
<name>S5MKL8_9MOLU</name>
<proteinExistence type="inferred from homology"/>
<dbReference type="Pfam" id="PF00860">
    <property type="entry name" value="Xan_ur_permease"/>
    <property type="match status" value="1"/>
</dbReference>
<evidence type="ECO:0000256" key="5">
    <source>
        <dbReference type="ARBA" id="ARBA00022989"/>
    </source>
</evidence>
<dbReference type="GO" id="GO:0005886">
    <property type="term" value="C:plasma membrane"/>
    <property type="evidence" value="ECO:0007669"/>
    <property type="project" value="TreeGrafter"/>
</dbReference>
<dbReference type="RefSeq" id="WP_020836748.1">
    <property type="nucleotide sequence ID" value="NC_021833.1"/>
</dbReference>
<accession>S5MKL8</accession>
<sequence>MEKNNKSKDSILKADKSKNATAISNNRIARYFKFNDMKTTFKKEIIGGISTLLAMMYILSVEPDILRRAESITTIGESNSVYMDLNGVFLATALVAFLATFVMGISANVPIGLAPSMGLNAMFAFNVAGNIGFEGALIATLISSILFCVVSVTKLRTIMIKSLPKSVHLSIGVGIGFFIAYVGISNIGWVANDGGIPIASLSDFKMTYPAIILGTVALFAAIFLNFKKFFAPVACVMIIGFIIAMILVNTVENDAIQESFKNAKFSEIDWNYKSLFTGFWSNLEGTTKQFVNPKIWINPTMYISIFVFIILNFFDATGTITTINIELNREAGTNNEIPHKALIIDAGATIVGSVAGVSHMACYAESCVGISQGARTGFAAIITSLGFLISIVLFPIFKMMPSCITGAATVFIGTIMIKSITGIEWDKPEMGLAAFFSIMFMVVTYNIANGIALGIIAYTVGALATGKAKTLNPIIWILDLIFILYFVANAFI</sequence>
<feature type="transmembrane region" description="Helical" evidence="7">
    <location>
        <begin position="167"/>
        <end position="191"/>
    </location>
</feature>
<comment type="subcellular location">
    <subcellularLocation>
        <location evidence="1">Endomembrane system</location>
        <topology evidence="1">Multi-pass membrane protein</topology>
    </subcellularLocation>
</comment>
<dbReference type="GO" id="GO:0005345">
    <property type="term" value="F:purine nucleobase transmembrane transporter activity"/>
    <property type="evidence" value="ECO:0007669"/>
    <property type="project" value="TreeGrafter"/>
</dbReference>
<keyword evidence="9" id="KW-1185">Reference proteome</keyword>
<feature type="transmembrane region" description="Helical" evidence="7">
    <location>
        <begin position="378"/>
        <end position="397"/>
    </location>
</feature>
<dbReference type="STRING" id="1276221.SDIMI_v3c08160"/>
<evidence type="ECO:0000256" key="2">
    <source>
        <dbReference type="ARBA" id="ARBA00005697"/>
    </source>
</evidence>
<feature type="transmembrane region" description="Helical" evidence="7">
    <location>
        <begin position="295"/>
        <end position="314"/>
    </location>
</feature>
<dbReference type="Proteomes" id="UP000014983">
    <property type="component" value="Chromosome"/>
</dbReference>
<feature type="transmembrane region" description="Helical" evidence="7">
    <location>
        <begin position="473"/>
        <end position="491"/>
    </location>
</feature>
<evidence type="ECO:0000313" key="8">
    <source>
        <dbReference type="EMBL" id="AGR42520.1"/>
    </source>
</evidence>
<dbReference type="HOGENOM" id="CLU_024508_0_0_14"/>
<dbReference type="InParanoid" id="S5MKL8"/>
<feature type="transmembrane region" description="Helical" evidence="7">
    <location>
        <begin position="403"/>
        <end position="420"/>
    </location>
</feature>
<dbReference type="GO" id="GO:0012505">
    <property type="term" value="C:endomembrane system"/>
    <property type="evidence" value="ECO:0007669"/>
    <property type="project" value="UniProtKB-SubCell"/>
</dbReference>
<dbReference type="AlphaFoldDB" id="S5MKL8"/>
<keyword evidence="3" id="KW-0813">Transport</keyword>
<keyword evidence="6 7" id="KW-0472">Membrane</keyword>
<feature type="transmembrane region" description="Helical" evidence="7">
    <location>
        <begin position="131"/>
        <end position="155"/>
    </location>
</feature>
<comment type="similarity">
    <text evidence="2">Belongs to the nucleobase:cation symporter-2 (NCS2) (TC 2.A.40) family. Azg-like subfamily.</text>
</comment>
<evidence type="ECO:0000256" key="3">
    <source>
        <dbReference type="ARBA" id="ARBA00022448"/>
    </source>
</evidence>